<dbReference type="InterPro" id="IPR005467">
    <property type="entry name" value="His_kinase_dom"/>
</dbReference>
<dbReference type="PROSITE" id="PS51257">
    <property type="entry name" value="PROKAR_LIPOPROTEIN"/>
    <property type="match status" value="1"/>
</dbReference>
<dbReference type="InterPro" id="IPR003661">
    <property type="entry name" value="HisK_dim/P_dom"/>
</dbReference>
<dbReference type="SUPFAM" id="SSF47384">
    <property type="entry name" value="Homodimeric domain of signal transducing histidine kinase"/>
    <property type="match status" value="1"/>
</dbReference>
<evidence type="ECO:0000313" key="8">
    <source>
        <dbReference type="Proteomes" id="UP000646877"/>
    </source>
</evidence>
<keyword evidence="3" id="KW-0597">Phosphoprotein</keyword>
<keyword evidence="4" id="KW-0472">Membrane</keyword>
<protein>
    <recommendedName>
        <fullName evidence="2">histidine kinase</fullName>
        <ecNumber evidence="2">2.7.13.3</ecNumber>
    </recommendedName>
</protein>
<dbReference type="InterPro" id="IPR003594">
    <property type="entry name" value="HATPase_dom"/>
</dbReference>
<dbReference type="SMART" id="SM00387">
    <property type="entry name" value="HATPase_c"/>
    <property type="match status" value="1"/>
</dbReference>
<keyword evidence="4" id="KW-0812">Transmembrane</keyword>
<dbReference type="RefSeq" id="WP_193521960.1">
    <property type="nucleotide sequence ID" value="NZ_CBCSDF010000016.1"/>
</dbReference>
<gene>
    <name evidence="6" type="ORF">F9Y85_11945</name>
    <name evidence="7" type="ORF">R5H13_18410</name>
</gene>
<evidence type="ECO:0000259" key="5">
    <source>
        <dbReference type="PROSITE" id="PS50109"/>
    </source>
</evidence>
<dbReference type="InterPro" id="IPR036097">
    <property type="entry name" value="HisK_dim/P_sf"/>
</dbReference>
<dbReference type="Gene3D" id="1.10.287.130">
    <property type="match status" value="1"/>
</dbReference>
<reference evidence="6" key="1">
    <citation type="submission" date="2019-10" db="EMBL/GenBank/DDBJ databases">
        <authorList>
            <person name="Paulsen S."/>
        </authorList>
    </citation>
    <scope>NUCLEOTIDE SEQUENCE</scope>
    <source>
        <strain evidence="6">LMG 19692</strain>
    </source>
</reference>
<dbReference type="Gene3D" id="3.30.565.10">
    <property type="entry name" value="Histidine kinase-like ATPase, C-terminal domain"/>
    <property type="match status" value="1"/>
</dbReference>
<evidence type="ECO:0000313" key="9">
    <source>
        <dbReference type="Proteomes" id="UP001304419"/>
    </source>
</evidence>
<keyword evidence="7" id="KW-0547">Nucleotide-binding</keyword>
<dbReference type="PANTHER" id="PTHR43547:SF2">
    <property type="entry name" value="HYBRID SIGNAL TRANSDUCTION HISTIDINE KINASE C"/>
    <property type="match status" value="1"/>
</dbReference>
<feature type="transmembrane region" description="Helical" evidence="4">
    <location>
        <begin position="12"/>
        <end position="33"/>
    </location>
</feature>
<accession>A0A8I2HAN8</accession>
<dbReference type="AlphaFoldDB" id="A0A8I2HAN8"/>
<reference evidence="7 9" key="2">
    <citation type="submission" date="2023-10" db="EMBL/GenBank/DDBJ databases">
        <title>To unveil natural product biosynthetic capacity in Pseudoalteromonas.</title>
        <authorList>
            <person name="Wang J."/>
        </authorList>
    </citation>
    <scope>NUCLEOTIDE SEQUENCE [LARGE SCALE GENOMIC DNA]</scope>
    <source>
        <strain evidence="7 9">DSM 15914</strain>
    </source>
</reference>
<dbReference type="Proteomes" id="UP001304419">
    <property type="component" value="Chromosome 1"/>
</dbReference>
<sequence>MVLKHLASAEWRLGAYCTLLTISCTVLLTLLLLQLQLEVMWVAVVSVSVLGLLGGLQKILLSHLKRIAMRANWQLEAIAQSDFTQTIKPHYTAGVVAEFEQRLLALSAQLHSQKRRYHSQQFIIYQLIDSLNTPIMMFDEKLKLAYANGAFESLYHRPWVECKGISAAQFGLVQQDNHWHFADTAQQSRWQLQSSEFFQEGKQFSLLVALDITKALRKKELAAWQHLIRVISHEIHNSLTPVSSLAQTLLARAKDEKEQHALSVIGQRCQHLQQFVSQYAKVTQTPRLDRESVSIMLLLSSVAALFEDTGIQVNCTVNTLNLDKALIEQVLINLVKNAIEACGENAKLTLHAYYQQQQAVIDVQDNGPGFANLDNMLTPFYSTKEGGQGIGLTFSRTIVELHDGQLSCHNTDSGGLIKITLPC</sequence>
<feature type="transmembrane region" description="Helical" evidence="4">
    <location>
        <begin position="39"/>
        <end position="61"/>
    </location>
</feature>
<dbReference type="PRINTS" id="PR00344">
    <property type="entry name" value="BCTRLSENSOR"/>
</dbReference>
<comment type="catalytic activity">
    <reaction evidence="1">
        <text>ATP + protein L-histidine = ADP + protein N-phospho-L-histidine.</text>
        <dbReference type="EC" id="2.7.13.3"/>
    </reaction>
</comment>
<name>A0A8I2HAN8_9GAMM</name>
<dbReference type="GO" id="GO:0005524">
    <property type="term" value="F:ATP binding"/>
    <property type="evidence" value="ECO:0007669"/>
    <property type="project" value="UniProtKB-KW"/>
</dbReference>
<dbReference type="EC" id="2.7.13.3" evidence="2"/>
<evidence type="ECO:0000313" key="7">
    <source>
        <dbReference type="EMBL" id="WOX28564.1"/>
    </source>
</evidence>
<evidence type="ECO:0000313" key="6">
    <source>
        <dbReference type="EMBL" id="NLR22020.1"/>
    </source>
</evidence>
<dbReference type="SUPFAM" id="SSF55874">
    <property type="entry name" value="ATPase domain of HSP90 chaperone/DNA topoisomerase II/histidine kinase"/>
    <property type="match status" value="1"/>
</dbReference>
<organism evidence="6 8">
    <name type="scientific">Pseudoalteromonas maricaloris</name>
    <dbReference type="NCBI Taxonomy" id="184924"/>
    <lineage>
        <taxon>Bacteria</taxon>
        <taxon>Pseudomonadati</taxon>
        <taxon>Pseudomonadota</taxon>
        <taxon>Gammaproteobacteria</taxon>
        <taxon>Alteromonadales</taxon>
        <taxon>Pseudoalteromonadaceae</taxon>
        <taxon>Pseudoalteromonas</taxon>
    </lineage>
</organism>
<dbReference type="Proteomes" id="UP000646877">
    <property type="component" value="Unassembled WGS sequence"/>
</dbReference>
<evidence type="ECO:0000256" key="4">
    <source>
        <dbReference type="SAM" id="Phobius"/>
    </source>
</evidence>
<dbReference type="GO" id="GO:0000155">
    <property type="term" value="F:phosphorelay sensor kinase activity"/>
    <property type="evidence" value="ECO:0007669"/>
    <property type="project" value="InterPro"/>
</dbReference>
<evidence type="ECO:0000256" key="2">
    <source>
        <dbReference type="ARBA" id="ARBA00012438"/>
    </source>
</evidence>
<keyword evidence="9" id="KW-1185">Reference proteome</keyword>
<dbReference type="EMBL" id="CP137578">
    <property type="protein sequence ID" value="WOX28564.1"/>
    <property type="molecule type" value="Genomic_DNA"/>
</dbReference>
<dbReference type="PROSITE" id="PS50109">
    <property type="entry name" value="HIS_KIN"/>
    <property type="match status" value="1"/>
</dbReference>
<dbReference type="Pfam" id="PF02518">
    <property type="entry name" value="HATPase_c"/>
    <property type="match status" value="1"/>
</dbReference>
<keyword evidence="7" id="KW-0067">ATP-binding</keyword>
<proteinExistence type="predicted"/>
<dbReference type="PANTHER" id="PTHR43547">
    <property type="entry name" value="TWO-COMPONENT HISTIDINE KINASE"/>
    <property type="match status" value="1"/>
</dbReference>
<dbReference type="CDD" id="cd00075">
    <property type="entry name" value="HATPase"/>
    <property type="match status" value="1"/>
</dbReference>
<evidence type="ECO:0000256" key="1">
    <source>
        <dbReference type="ARBA" id="ARBA00000085"/>
    </source>
</evidence>
<dbReference type="InterPro" id="IPR036890">
    <property type="entry name" value="HATPase_C_sf"/>
</dbReference>
<dbReference type="SMART" id="SM00388">
    <property type="entry name" value="HisKA"/>
    <property type="match status" value="1"/>
</dbReference>
<evidence type="ECO:0000256" key="3">
    <source>
        <dbReference type="ARBA" id="ARBA00022553"/>
    </source>
</evidence>
<dbReference type="EMBL" id="WEIA01000006">
    <property type="protein sequence ID" value="NLR22020.1"/>
    <property type="molecule type" value="Genomic_DNA"/>
</dbReference>
<dbReference type="InterPro" id="IPR004358">
    <property type="entry name" value="Sig_transdc_His_kin-like_C"/>
</dbReference>
<feature type="domain" description="Histidine kinase" evidence="5">
    <location>
        <begin position="230"/>
        <end position="423"/>
    </location>
</feature>
<keyword evidence="4" id="KW-1133">Transmembrane helix</keyword>